<comment type="caution">
    <text evidence="3">The sequence shown here is derived from an EMBL/GenBank/DDBJ whole genome shotgun (WGS) entry which is preliminary data.</text>
</comment>
<dbReference type="Pfam" id="PF24788">
    <property type="entry name" value="AtPDCT1_2"/>
    <property type="match status" value="1"/>
</dbReference>
<dbReference type="OrthoDB" id="1921278at2759"/>
<dbReference type="Proteomes" id="UP000886595">
    <property type="component" value="Unassembled WGS sequence"/>
</dbReference>
<feature type="domain" description="Signal recognition particle SRP54 helical bundle" evidence="1">
    <location>
        <begin position="39"/>
        <end position="86"/>
    </location>
</feature>
<dbReference type="GO" id="GO:0005525">
    <property type="term" value="F:GTP binding"/>
    <property type="evidence" value="ECO:0007669"/>
    <property type="project" value="InterPro"/>
</dbReference>
<evidence type="ECO:0000259" key="1">
    <source>
        <dbReference type="Pfam" id="PF02881"/>
    </source>
</evidence>
<dbReference type="InterPro" id="IPR036225">
    <property type="entry name" value="SRP/SRP_N"/>
</dbReference>
<evidence type="ECO:0000313" key="3">
    <source>
        <dbReference type="EMBL" id="KAG2299419.1"/>
    </source>
</evidence>
<name>A0A8X7S2Z1_BRACI</name>
<sequence>MFVDDDEERLDRLIRKPLVPDLKEEEDYYEGDDIKGFYEEVLTKENIAEPMRNIRRALLEAYVSLPVVRSLVMEVLMVRKKNMGKEKFHINIVVIDKRVIERFEKEAAEMNTRWSDPLRKADHELPSRPYFSPLVATFSVTLLSSLFHRISSRFPARKHLLLLFLLGHVADTTASLDIRRMQRLIHAMSIRLLGTRGHYTIDLVAGVAAAIYFESLAGERDNCR</sequence>
<dbReference type="InterPro" id="IPR013822">
    <property type="entry name" value="Signal_recog_particl_SRP54_hlx"/>
</dbReference>
<evidence type="ECO:0000259" key="2">
    <source>
        <dbReference type="Pfam" id="PF24788"/>
    </source>
</evidence>
<gene>
    <name evidence="3" type="ORF">Bca52824_035891</name>
</gene>
<dbReference type="InterPro" id="IPR056361">
    <property type="entry name" value="AtPDCT1_2_TM_dom"/>
</dbReference>
<evidence type="ECO:0000313" key="4">
    <source>
        <dbReference type="Proteomes" id="UP000886595"/>
    </source>
</evidence>
<keyword evidence="4" id="KW-1185">Reference proteome</keyword>
<dbReference type="GO" id="GO:0006614">
    <property type="term" value="P:SRP-dependent cotranslational protein targeting to membrane"/>
    <property type="evidence" value="ECO:0007669"/>
    <property type="project" value="InterPro"/>
</dbReference>
<proteinExistence type="predicted"/>
<organism evidence="3 4">
    <name type="scientific">Brassica carinata</name>
    <name type="common">Ethiopian mustard</name>
    <name type="synonym">Abyssinian cabbage</name>
    <dbReference type="NCBI Taxonomy" id="52824"/>
    <lineage>
        <taxon>Eukaryota</taxon>
        <taxon>Viridiplantae</taxon>
        <taxon>Streptophyta</taxon>
        <taxon>Embryophyta</taxon>
        <taxon>Tracheophyta</taxon>
        <taxon>Spermatophyta</taxon>
        <taxon>Magnoliopsida</taxon>
        <taxon>eudicotyledons</taxon>
        <taxon>Gunneridae</taxon>
        <taxon>Pentapetalae</taxon>
        <taxon>rosids</taxon>
        <taxon>malvids</taxon>
        <taxon>Brassicales</taxon>
        <taxon>Brassicaceae</taxon>
        <taxon>Brassiceae</taxon>
        <taxon>Brassica</taxon>
    </lineage>
</organism>
<dbReference type="Gene3D" id="1.20.120.140">
    <property type="entry name" value="Signal recognition particle SRP54, nucleotide-binding domain"/>
    <property type="match status" value="1"/>
</dbReference>
<dbReference type="InterPro" id="IPR042101">
    <property type="entry name" value="SRP54_N_sf"/>
</dbReference>
<feature type="domain" description="AtPDCT1/2 transmembrane" evidence="2">
    <location>
        <begin position="152"/>
        <end position="218"/>
    </location>
</feature>
<dbReference type="Pfam" id="PF02881">
    <property type="entry name" value="SRP54_N"/>
    <property type="match status" value="1"/>
</dbReference>
<dbReference type="SUPFAM" id="SSF47364">
    <property type="entry name" value="Domain of the SRP/SRP receptor G-proteins"/>
    <property type="match status" value="1"/>
</dbReference>
<dbReference type="AlphaFoldDB" id="A0A8X7S2Z1"/>
<protein>
    <submittedName>
        <fullName evidence="3">Uncharacterized protein</fullName>
    </submittedName>
</protein>
<dbReference type="EMBL" id="JAAMPC010000008">
    <property type="protein sequence ID" value="KAG2299419.1"/>
    <property type="molecule type" value="Genomic_DNA"/>
</dbReference>
<reference evidence="3 4" key="1">
    <citation type="submission" date="2020-02" db="EMBL/GenBank/DDBJ databases">
        <authorList>
            <person name="Ma Q."/>
            <person name="Huang Y."/>
            <person name="Song X."/>
            <person name="Pei D."/>
        </authorList>
    </citation>
    <scope>NUCLEOTIDE SEQUENCE [LARGE SCALE GENOMIC DNA]</scope>
    <source>
        <strain evidence="3">Sxm20200214</strain>
        <tissue evidence="3">Leaf</tissue>
    </source>
</reference>
<accession>A0A8X7S2Z1</accession>